<evidence type="ECO:0000313" key="1">
    <source>
        <dbReference type="EMBL" id="HGT82535.1"/>
    </source>
</evidence>
<proteinExistence type="predicted"/>
<gene>
    <name evidence="1" type="ORF">ENT52_02255</name>
</gene>
<accession>A0A7J3M2E4</accession>
<reference evidence="1" key="1">
    <citation type="journal article" date="2020" name="mSystems">
        <title>Genome- and Community-Level Interaction Insights into Carbon Utilization and Element Cycling Functions of Hydrothermarchaeota in Hydrothermal Sediment.</title>
        <authorList>
            <person name="Zhou Z."/>
            <person name="Liu Y."/>
            <person name="Xu W."/>
            <person name="Pan J."/>
            <person name="Luo Z.H."/>
            <person name="Li M."/>
        </authorList>
    </citation>
    <scope>NUCLEOTIDE SEQUENCE [LARGE SCALE GENOMIC DNA]</scope>
    <source>
        <strain evidence="1">SpSt-587</strain>
    </source>
</reference>
<name>A0A7J3M2E4_ARCFL</name>
<organism evidence="1">
    <name type="scientific">Archaeoglobus fulgidus</name>
    <dbReference type="NCBI Taxonomy" id="2234"/>
    <lineage>
        <taxon>Archaea</taxon>
        <taxon>Methanobacteriati</taxon>
        <taxon>Methanobacteriota</taxon>
        <taxon>Archaeoglobi</taxon>
        <taxon>Archaeoglobales</taxon>
        <taxon>Archaeoglobaceae</taxon>
        <taxon>Archaeoglobus</taxon>
    </lineage>
</organism>
<dbReference type="AlphaFoldDB" id="A0A7J3M2E4"/>
<comment type="caution">
    <text evidence="1">The sequence shown here is derived from an EMBL/GenBank/DDBJ whole genome shotgun (WGS) entry which is preliminary data.</text>
</comment>
<dbReference type="EMBL" id="DSYZ01000053">
    <property type="protein sequence ID" value="HGT82535.1"/>
    <property type="molecule type" value="Genomic_DNA"/>
</dbReference>
<protein>
    <submittedName>
        <fullName evidence="1">Uncharacterized protein</fullName>
    </submittedName>
</protein>
<sequence>MKVKDAPKTATSVIVRSTATARISQSKNPMLELMRRIFRKEDVAIKAVKFLSIVEERQKAGKPLRVEEWEKLLEELKMVRSSFYSMRNKLLGAGMIAIRDGEYTLSGAFSKDLVDMARWWWTAVLGYDPDSL</sequence>